<gene>
    <name evidence="3" type="ORF">CW751_15070</name>
</gene>
<evidence type="ECO:0000256" key="1">
    <source>
        <dbReference type="ARBA" id="ARBA00022729"/>
    </source>
</evidence>
<sequence length="118" mass="12837">YTPTQSGSYAVIIAQNGCQDTSSCQSIQLASLKEITSEEVIIFPNPSSGNFSLNIGDQFLGKLEITIYSALGQRVYFQETTANSKQLSISCAHLEEGAYVVNISNETKQVNARLLIVK</sequence>
<dbReference type="EMBL" id="PJNI01000048">
    <property type="protein sequence ID" value="PKR79449.1"/>
    <property type="molecule type" value="Genomic_DNA"/>
</dbReference>
<feature type="non-terminal residue" evidence="3">
    <location>
        <position position="1"/>
    </location>
</feature>
<keyword evidence="4" id="KW-1185">Reference proteome</keyword>
<reference evidence="3 4" key="1">
    <citation type="submission" date="2017-12" db="EMBL/GenBank/DDBJ databases">
        <title>The draft genome sequence of Brumimicrobium saltpan LHR20.</title>
        <authorList>
            <person name="Do Z.-J."/>
            <person name="Luo H.-R."/>
        </authorList>
    </citation>
    <scope>NUCLEOTIDE SEQUENCE [LARGE SCALE GENOMIC DNA]</scope>
    <source>
        <strain evidence="3 4">LHR20</strain>
    </source>
</reference>
<dbReference type="RefSeq" id="WP_133122254.1">
    <property type="nucleotide sequence ID" value="NZ_PJNI01000048.1"/>
</dbReference>
<organism evidence="3 4">
    <name type="scientific">Brumimicrobium salinarum</name>
    <dbReference type="NCBI Taxonomy" id="2058658"/>
    <lineage>
        <taxon>Bacteria</taxon>
        <taxon>Pseudomonadati</taxon>
        <taxon>Bacteroidota</taxon>
        <taxon>Flavobacteriia</taxon>
        <taxon>Flavobacteriales</taxon>
        <taxon>Crocinitomicaceae</taxon>
        <taxon>Brumimicrobium</taxon>
    </lineage>
</organism>
<comment type="caution">
    <text evidence="3">The sequence shown here is derived from an EMBL/GenBank/DDBJ whole genome shotgun (WGS) entry which is preliminary data.</text>
</comment>
<dbReference type="Proteomes" id="UP000236654">
    <property type="component" value="Unassembled WGS sequence"/>
</dbReference>
<evidence type="ECO:0000313" key="4">
    <source>
        <dbReference type="Proteomes" id="UP000236654"/>
    </source>
</evidence>
<dbReference type="OrthoDB" id="1391570at2"/>
<proteinExistence type="predicted"/>
<dbReference type="Pfam" id="PF18962">
    <property type="entry name" value="Por_Secre_tail"/>
    <property type="match status" value="1"/>
</dbReference>
<name>A0A2I0QYR1_9FLAO</name>
<dbReference type="AlphaFoldDB" id="A0A2I0QYR1"/>
<evidence type="ECO:0000313" key="3">
    <source>
        <dbReference type="EMBL" id="PKR79449.1"/>
    </source>
</evidence>
<dbReference type="NCBIfam" id="TIGR04183">
    <property type="entry name" value="Por_Secre_tail"/>
    <property type="match status" value="1"/>
</dbReference>
<accession>A0A2I0QYR1</accession>
<dbReference type="InterPro" id="IPR026444">
    <property type="entry name" value="Secre_tail"/>
</dbReference>
<protein>
    <recommendedName>
        <fullName evidence="2">Secretion system C-terminal sorting domain-containing protein</fullName>
    </recommendedName>
</protein>
<feature type="domain" description="Secretion system C-terminal sorting" evidence="2">
    <location>
        <begin position="42"/>
        <end position="116"/>
    </location>
</feature>
<keyword evidence="1" id="KW-0732">Signal</keyword>
<evidence type="ECO:0000259" key="2">
    <source>
        <dbReference type="Pfam" id="PF18962"/>
    </source>
</evidence>